<keyword evidence="4" id="KW-1185">Reference proteome</keyword>
<evidence type="ECO:0000313" key="3">
    <source>
        <dbReference type="Proteomes" id="UP000191039"/>
    </source>
</evidence>
<evidence type="ECO:0000313" key="4">
    <source>
        <dbReference type="Proteomes" id="UP000220340"/>
    </source>
</evidence>
<dbReference type="STRING" id="1801.BRW64_08280"/>
<name>A0A1Q4HI36_9MYCO</name>
<dbReference type="EMBL" id="PDCR01000029">
    <property type="protein sequence ID" value="PEG52614.1"/>
    <property type="molecule type" value="Genomic_DNA"/>
</dbReference>
<dbReference type="Proteomes" id="UP000191039">
    <property type="component" value="Unassembled WGS sequence"/>
</dbReference>
<sequence>MLAFITSLRHPDNARDYARNERLLQDTLNSIALQTSSEYIVVVVSNVALSFPLPDRVVSVVVDFPPPAPAGTHASYPAVVWDKGTKLGIGLIAVREHAPDYVMITDADDFVHRDLVAFTSRHAGEPGWYISRGWRYSGKRNVYRSLRAFHLQCGTSYILPFAAYGVPDDATPDIGQGEVFDIFGDLLATILGSHMRVRQWANKHGYRLAPLPFRGAVHHVDTGENHSQGTFGGLARSATQEMWETYGMPPRPPATSMRPRWVLGTPSALVGSGYNYLQRKMDALVTDDSPRFDLAPYRAQLGP</sequence>
<gene>
    <name evidence="1" type="ORF">BV510_22485</name>
    <name evidence="2" type="ORF">CRI78_20760</name>
</gene>
<dbReference type="CDD" id="cd00761">
    <property type="entry name" value="Glyco_tranf_GTA_type"/>
    <property type="match status" value="1"/>
</dbReference>
<reference evidence="1 3" key="1">
    <citation type="submission" date="2016-09" db="EMBL/GenBank/DDBJ databases">
        <title>genome sequences of unsequenced Mycobacteria.</title>
        <authorList>
            <person name="Greninger A.L."/>
            <person name="Jerome K.R."/>
            <person name="Mcnair B."/>
            <person name="Wallis C."/>
            <person name="Fang F."/>
        </authorList>
    </citation>
    <scope>NUCLEOTIDE SEQUENCE [LARGE SCALE GENOMIC DNA]</scope>
    <source>
        <strain evidence="1 3">BM1</strain>
    </source>
</reference>
<evidence type="ECO:0000313" key="2">
    <source>
        <dbReference type="EMBL" id="PEG52614.1"/>
    </source>
</evidence>
<dbReference type="InterPro" id="IPR029044">
    <property type="entry name" value="Nucleotide-diphossugar_trans"/>
</dbReference>
<dbReference type="EMBL" id="MIJD01000294">
    <property type="protein sequence ID" value="OPE49323.1"/>
    <property type="molecule type" value="Genomic_DNA"/>
</dbReference>
<protein>
    <submittedName>
        <fullName evidence="2">Glycosyltransferase family 2 protein</fullName>
    </submittedName>
</protein>
<dbReference type="GO" id="GO:0016740">
    <property type="term" value="F:transferase activity"/>
    <property type="evidence" value="ECO:0007669"/>
    <property type="project" value="UniProtKB-KW"/>
</dbReference>
<keyword evidence="2" id="KW-0808">Transferase</keyword>
<accession>A0A1Q4HI36</accession>
<dbReference type="SUPFAM" id="SSF53448">
    <property type="entry name" value="Nucleotide-diphospho-sugar transferases"/>
    <property type="match status" value="1"/>
</dbReference>
<evidence type="ECO:0000313" key="1">
    <source>
        <dbReference type="EMBL" id="OPE49323.1"/>
    </source>
</evidence>
<organism evidence="2 4">
    <name type="scientific">Mycolicibacterium diernhoferi</name>
    <dbReference type="NCBI Taxonomy" id="1801"/>
    <lineage>
        <taxon>Bacteria</taxon>
        <taxon>Bacillati</taxon>
        <taxon>Actinomycetota</taxon>
        <taxon>Actinomycetes</taxon>
        <taxon>Mycobacteriales</taxon>
        <taxon>Mycobacteriaceae</taxon>
        <taxon>Mycolicibacterium</taxon>
    </lineage>
</organism>
<dbReference type="OrthoDB" id="4614415at2"/>
<dbReference type="Proteomes" id="UP000220340">
    <property type="component" value="Unassembled WGS sequence"/>
</dbReference>
<dbReference type="AlphaFoldDB" id="A0A1Q4HI36"/>
<dbReference type="RefSeq" id="WP_073855696.1">
    <property type="nucleotide sequence ID" value="NZ_BAAATC010000009.1"/>
</dbReference>
<proteinExistence type="predicted"/>
<reference evidence="2 4" key="2">
    <citation type="submission" date="2017-10" db="EMBL/GenBank/DDBJ databases">
        <title>The new phylogeny of genus Mycobacterium.</title>
        <authorList>
            <person name="Tortoli E."/>
            <person name="Trovato A."/>
            <person name="Cirillo D.M."/>
        </authorList>
    </citation>
    <scope>NUCLEOTIDE SEQUENCE [LARGE SCALE GENOMIC DNA]</scope>
    <source>
        <strain evidence="2 4">IP141170001</strain>
    </source>
</reference>
<comment type="caution">
    <text evidence="2">The sequence shown here is derived from an EMBL/GenBank/DDBJ whole genome shotgun (WGS) entry which is preliminary data.</text>
</comment>